<dbReference type="Gene3D" id="2.60.40.760">
    <property type="entry name" value="Expansin, cellulose-binding-like domain"/>
    <property type="match status" value="1"/>
</dbReference>
<dbReference type="PROSITE" id="PS50842">
    <property type="entry name" value="EXPANSIN_EG45"/>
    <property type="match status" value="1"/>
</dbReference>
<feature type="domain" description="Expansin-like EG45" evidence="4">
    <location>
        <begin position="79"/>
        <end position="183"/>
    </location>
</feature>
<dbReference type="Pfam" id="PF01357">
    <property type="entry name" value="Expansin_C"/>
    <property type="match status" value="1"/>
</dbReference>
<evidence type="ECO:0000313" key="6">
    <source>
        <dbReference type="EMBL" id="KAG6503863.1"/>
    </source>
</evidence>
<dbReference type="PRINTS" id="PR01225">
    <property type="entry name" value="EXPANSNFAMLY"/>
</dbReference>
<comment type="similarity">
    <text evidence="3">Belongs to the expansin family.</text>
</comment>
<evidence type="ECO:0000256" key="1">
    <source>
        <dbReference type="ARBA" id="ARBA00004613"/>
    </source>
</evidence>
<dbReference type="PANTHER" id="PTHR31692:SF4">
    <property type="entry name" value="EXPANSIN-LIKE A1-RELATED"/>
    <property type="match status" value="1"/>
</dbReference>
<sequence>MPPSSLRSSSKWCRKYVDRLRLPLPDPLLLPWASCGLSRPPATLESTRSRFSLDHALRQLNGCVRHSKAAHFSYSASPSGTCGYGSMALEFTGGHVAAGSPAIYRDGLGCGACFQVRCKNTRVCRSAGVKVTLTDLNKGNSTGLVLNKGAFVSMAKNGKAQELMRRGIVDVEYKRIPCEYSRHNLSIRVEETKKGSNHLAIKLLYQGGQTDILGVDVAQVDSPIWHAMDRDYGPVWSTIGRVPTRPLYFRMVITGGYDGKWLWTPKAVLPADWTIGSVYDMGIQIADTAQEDCYPCDSGEWK</sequence>
<dbReference type="GO" id="GO:0005576">
    <property type="term" value="C:extracellular region"/>
    <property type="evidence" value="ECO:0007669"/>
    <property type="project" value="UniProtKB-SubCell"/>
</dbReference>
<dbReference type="CDD" id="cd22276">
    <property type="entry name" value="DPBB_EXLA_N"/>
    <property type="match status" value="1"/>
</dbReference>
<dbReference type="InterPro" id="IPR036749">
    <property type="entry name" value="Expansin_CBD_sf"/>
</dbReference>
<dbReference type="InterPro" id="IPR036908">
    <property type="entry name" value="RlpA-like_sf"/>
</dbReference>
<gene>
    <name evidence="6" type="ORF">ZIOFF_036187</name>
</gene>
<accession>A0A8J5GMM1</accession>
<evidence type="ECO:0000259" key="5">
    <source>
        <dbReference type="PROSITE" id="PS50843"/>
    </source>
</evidence>
<dbReference type="PROSITE" id="PS50843">
    <property type="entry name" value="EXPANSIN_CBD"/>
    <property type="match status" value="1"/>
</dbReference>
<dbReference type="InterPro" id="IPR007112">
    <property type="entry name" value="Expansin/allergen_DPBB_dom"/>
</dbReference>
<keyword evidence="2" id="KW-0964">Secreted</keyword>
<dbReference type="SMART" id="SM00837">
    <property type="entry name" value="DPBB_1"/>
    <property type="match status" value="1"/>
</dbReference>
<evidence type="ECO:0000313" key="7">
    <source>
        <dbReference type="Proteomes" id="UP000734854"/>
    </source>
</evidence>
<dbReference type="AlphaFoldDB" id="A0A8J5GMM1"/>
<dbReference type="Pfam" id="PF03330">
    <property type="entry name" value="DPBB_1"/>
    <property type="match status" value="1"/>
</dbReference>
<reference evidence="6 7" key="1">
    <citation type="submission" date="2020-08" db="EMBL/GenBank/DDBJ databases">
        <title>Plant Genome Project.</title>
        <authorList>
            <person name="Zhang R.-G."/>
        </authorList>
    </citation>
    <scope>NUCLEOTIDE SEQUENCE [LARGE SCALE GENOMIC DNA]</scope>
    <source>
        <tissue evidence="6">Rhizome</tissue>
    </source>
</reference>
<keyword evidence="7" id="KW-1185">Reference proteome</keyword>
<dbReference type="SUPFAM" id="SSF49590">
    <property type="entry name" value="PHL pollen allergen"/>
    <property type="match status" value="1"/>
</dbReference>
<evidence type="ECO:0008006" key="8">
    <source>
        <dbReference type="Google" id="ProtNLM"/>
    </source>
</evidence>
<dbReference type="PANTHER" id="PTHR31692">
    <property type="entry name" value="EXPANSIN-B3"/>
    <property type="match status" value="1"/>
</dbReference>
<dbReference type="InterPro" id="IPR007118">
    <property type="entry name" value="Expan_Lol_pI"/>
</dbReference>
<proteinExistence type="inferred from homology"/>
<dbReference type="Gene3D" id="2.40.40.10">
    <property type="entry name" value="RlpA-like domain"/>
    <property type="match status" value="1"/>
</dbReference>
<dbReference type="Proteomes" id="UP000734854">
    <property type="component" value="Unassembled WGS sequence"/>
</dbReference>
<dbReference type="InterPro" id="IPR007117">
    <property type="entry name" value="Expansin_CBD"/>
</dbReference>
<comment type="caution">
    <text evidence="6">The sequence shown here is derived from an EMBL/GenBank/DDBJ whole genome shotgun (WGS) entry which is preliminary data.</text>
</comment>
<dbReference type="InterPro" id="IPR009009">
    <property type="entry name" value="RlpA-like_DPBB"/>
</dbReference>
<comment type="subcellular location">
    <subcellularLocation>
        <location evidence="1">Secreted</location>
    </subcellularLocation>
</comment>
<dbReference type="EMBL" id="JACMSC010000010">
    <property type="protein sequence ID" value="KAG6503863.1"/>
    <property type="molecule type" value="Genomic_DNA"/>
</dbReference>
<organism evidence="6 7">
    <name type="scientific">Zingiber officinale</name>
    <name type="common">Ginger</name>
    <name type="synonym">Amomum zingiber</name>
    <dbReference type="NCBI Taxonomy" id="94328"/>
    <lineage>
        <taxon>Eukaryota</taxon>
        <taxon>Viridiplantae</taxon>
        <taxon>Streptophyta</taxon>
        <taxon>Embryophyta</taxon>
        <taxon>Tracheophyta</taxon>
        <taxon>Spermatophyta</taxon>
        <taxon>Magnoliopsida</taxon>
        <taxon>Liliopsida</taxon>
        <taxon>Zingiberales</taxon>
        <taxon>Zingiberaceae</taxon>
        <taxon>Zingiber</taxon>
    </lineage>
</organism>
<name>A0A8J5GMM1_ZINOF</name>
<evidence type="ECO:0000259" key="4">
    <source>
        <dbReference type="PROSITE" id="PS50842"/>
    </source>
</evidence>
<dbReference type="SUPFAM" id="SSF50685">
    <property type="entry name" value="Barwin-like endoglucanases"/>
    <property type="match status" value="1"/>
</dbReference>
<evidence type="ECO:0000256" key="3">
    <source>
        <dbReference type="RuleBase" id="RU003460"/>
    </source>
</evidence>
<feature type="domain" description="Expansin-like CBD" evidence="5">
    <location>
        <begin position="197"/>
        <end position="281"/>
    </location>
</feature>
<evidence type="ECO:0000256" key="2">
    <source>
        <dbReference type="ARBA" id="ARBA00022525"/>
    </source>
</evidence>
<protein>
    <recommendedName>
        <fullName evidence="8">Expansin-like A2</fullName>
    </recommendedName>
</protein>